<keyword evidence="3" id="KW-1185">Reference proteome</keyword>
<proteinExistence type="predicted"/>
<dbReference type="AlphaFoldDB" id="A0A4V2XNA7"/>
<evidence type="ECO:0000313" key="3">
    <source>
        <dbReference type="Proteomes" id="UP000295075"/>
    </source>
</evidence>
<dbReference type="InterPro" id="IPR011044">
    <property type="entry name" value="Quino_amine_DH_bsu"/>
</dbReference>
<accession>A0A4V2XNA7</accession>
<gene>
    <name evidence="2" type="ORF">E1261_37035</name>
</gene>
<feature type="chain" id="PRO_5038457965" description="Secreted protein" evidence="1">
    <location>
        <begin position="26"/>
        <end position="392"/>
    </location>
</feature>
<dbReference type="PROSITE" id="PS51257">
    <property type="entry name" value="PROKAR_LIPOPROTEIN"/>
    <property type="match status" value="1"/>
</dbReference>
<name>A0A4V2XNA7_9ACTN</name>
<dbReference type="OrthoDB" id="3250815at2"/>
<feature type="signal peptide" evidence="1">
    <location>
        <begin position="1"/>
        <end position="25"/>
    </location>
</feature>
<reference evidence="2 3" key="1">
    <citation type="submission" date="2019-03" db="EMBL/GenBank/DDBJ databases">
        <title>Draft genome sequences of novel Actinobacteria.</title>
        <authorList>
            <person name="Sahin N."/>
            <person name="Ay H."/>
            <person name="Saygin H."/>
        </authorList>
    </citation>
    <scope>NUCLEOTIDE SEQUENCE [LARGE SCALE GENOMIC DNA]</scope>
    <source>
        <strain evidence="2 3">JCM 30547</strain>
    </source>
</reference>
<organism evidence="2 3">
    <name type="scientific">Kribbella albertanoniae</name>
    <dbReference type="NCBI Taxonomy" id="1266829"/>
    <lineage>
        <taxon>Bacteria</taxon>
        <taxon>Bacillati</taxon>
        <taxon>Actinomycetota</taxon>
        <taxon>Actinomycetes</taxon>
        <taxon>Propionibacteriales</taxon>
        <taxon>Kribbellaceae</taxon>
        <taxon>Kribbella</taxon>
    </lineage>
</organism>
<dbReference type="InterPro" id="IPR047697">
    <property type="entry name" value="AztD-like"/>
</dbReference>
<sequence length="392" mass="41319">MKKNPLRPRPLTGIAAVLTASIALTACGSDAKSAGTPSNAASAVKDPIVTTYDGGLYVLDGESLKVAKDIPLDGFLRINPAGNDRHLMVSTGTGFRVLDALSPELTSVEFKGSKPGHVVRHAGRTVLFADGTGEVTILDSKTVGDAKAATRTYKSATPHHGVAIELENGELVTTLGTEEKRVGIVVLDKDRKEIARNESCPGVHGEATAKDEVVVIGCQDGVLIYKGGVITKVKSPTEYGRIGNQAGSDTSRIVLGDYKKDADAELERPEQISLINTETGTLKLVGIGTSYTFRSLGRGPQGEALVLGTNGKIHVIDPEAGKVTKTIPVIEKKWTEPLEWQEARPALFVRGGTAFVSDPATKNLHAVDIASGKVLVTSPLPKAPNELSGIQH</sequence>
<comment type="caution">
    <text evidence="2">The sequence shown here is derived from an EMBL/GenBank/DDBJ whole genome shotgun (WGS) entry which is preliminary data.</text>
</comment>
<dbReference type="NCBIfam" id="NF038015">
    <property type="entry name" value="AztD"/>
    <property type="match status" value="1"/>
</dbReference>
<dbReference type="InterPro" id="IPR015943">
    <property type="entry name" value="WD40/YVTN_repeat-like_dom_sf"/>
</dbReference>
<dbReference type="Proteomes" id="UP000295075">
    <property type="component" value="Unassembled WGS sequence"/>
</dbReference>
<dbReference type="SUPFAM" id="SSF50969">
    <property type="entry name" value="YVTN repeat-like/Quinoprotein amine dehydrogenase"/>
    <property type="match status" value="1"/>
</dbReference>
<dbReference type="Gene3D" id="2.130.10.10">
    <property type="entry name" value="YVTN repeat-like/Quinoprotein amine dehydrogenase"/>
    <property type="match status" value="2"/>
</dbReference>
<protein>
    <recommendedName>
        <fullName evidence="4">Secreted protein</fullName>
    </recommendedName>
</protein>
<keyword evidence="1" id="KW-0732">Signal</keyword>
<evidence type="ECO:0000313" key="2">
    <source>
        <dbReference type="EMBL" id="TDC17456.1"/>
    </source>
</evidence>
<dbReference type="RefSeq" id="WP_132414411.1">
    <property type="nucleotide sequence ID" value="NZ_SMKA01000274.1"/>
</dbReference>
<dbReference type="EMBL" id="SMKA01000274">
    <property type="protein sequence ID" value="TDC17456.1"/>
    <property type="molecule type" value="Genomic_DNA"/>
</dbReference>
<evidence type="ECO:0000256" key="1">
    <source>
        <dbReference type="SAM" id="SignalP"/>
    </source>
</evidence>
<evidence type="ECO:0008006" key="4">
    <source>
        <dbReference type="Google" id="ProtNLM"/>
    </source>
</evidence>